<feature type="non-terminal residue" evidence="1">
    <location>
        <position position="1"/>
    </location>
</feature>
<name>A0ABV0N9S0_9TELE</name>
<dbReference type="EMBL" id="JAHRIO010030649">
    <property type="protein sequence ID" value="MEQ2168108.1"/>
    <property type="molecule type" value="Genomic_DNA"/>
</dbReference>
<keyword evidence="2" id="KW-1185">Reference proteome</keyword>
<accession>A0ABV0N9S0</accession>
<organism evidence="1 2">
    <name type="scientific">Goodea atripinnis</name>
    <dbReference type="NCBI Taxonomy" id="208336"/>
    <lineage>
        <taxon>Eukaryota</taxon>
        <taxon>Metazoa</taxon>
        <taxon>Chordata</taxon>
        <taxon>Craniata</taxon>
        <taxon>Vertebrata</taxon>
        <taxon>Euteleostomi</taxon>
        <taxon>Actinopterygii</taxon>
        <taxon>Neopterygii</taxon>
        <taxon>Teleostei</taxon>
        <taxon>Neoteleostei</taxon>
        <taxon>Acanthomorphata</taxon>
        <taxon>Ovalentaria</taxon>
        <taxon>Atherinomorphae</taxon>
        <taxon>Cyprinodontiformes</taxon>
        <taxon>Goodeidae</taxon>
        <taxon>Goodea</taxon>
    </lineage>
</organism>
<gene>
    <name evidence="1" type="ORF">GOODEAATRI_011019</name>
</gene>
<evidence type="ECO:0000313" key="2">
    <source>
        <dbReference type="Proteomes" id="UP001476798"/>
    </source>
</evidence>
<dbReference type="Proteomes" id="UP001476798">
    <property type="component" value="Unassembled WGS sequence"/>
</dbReference>
<comment type="caution">
    <text evidence="1">The sequence shown here is derived from an EMBL/GenBank/DDBJ whole genome shotgun (WGS) entry which is preliminary data.</text>
</comment>
<evidence type="ECO:0000313" key="1">
    <source>
        <dbReference type="EMBL" id="MEQ2168108.1"/>
    </source>
</evidence>
<proteinExistence type="predicted"/>
<reference evidence="1 2" key="1">
    <citation type="submission" date="2021-06" db="EMBL/GenBank/DDBJ databases">
        <authorList>
            <person name="Palmer J.M."/>
        </authorList>
    </citation>
    <scope>NUCLEOTIDE SEQUENCE [LARGE SCALE GENOMIC DNA]</scope>
    <source>
        <strain evidence="1 2">GA_2019</strain>
        <tissue evidence="1">Muscle</tissue>
    </source>
</reference>
<protein>
    <submittedName>
        <fullName evidence="1">Uncharacterized protein</fullName>
    </submittedName>
</protein>
<sequence>TQVLISLRLADDEAQDVDTPDAEVTGQRFTRDVLDHVPVNDYVSRGPSRPLLLCQRSHHKIQ</sequence>